<evidence type="ECO:0000313" key="4">
    <source>
        <dbReference type="EMBL" id="GKT04952.1"/>
    </source>
</evidence>
<dbReference type="EMBL" id="BQXO01000001">
    <property type="protein sequence ID" value="GKT04952.1"/>
    <property type="molecule type" value="Genomic_DNA"/>
</dbReference>
<comment type="caution">
    <text evidence="4">The sequence shown here is derived from an EMBL/GenBank/DDBJ whole genome shotgun (WGS) entry which is preliminary data.</text>
</comment>
<keyword evidence="2" id="KW-0812">Transmembrane</keyword>
<proteinExistence type="predicted"/>
<keyword evidence="5" id="KW-1185">Reference proteome</keyword>
<dbReference type="RefSeq" id="WP_407882220.1">
    <property type="nucleotide sequence ID" value="NZ_BQXO01000001.1"/>
</dbReference>
<keyword evidence="2" id="KW-0472">Membrane</keyword>
<keyword evidence="1" id="KW-0175">Coiled coil</keyword>
<dbReference type="PANTHER" id="PTHR41259">
    <property type="entry name" value="DOUBLE-STRAND BREAK REPAIR RAD50 ATPASE, PUTATIVE-RELATED"/>
    <property type="match status" value="1"/>
</dbReference>
<evidence type="ECO:0000259" key="3">
    <source>
        <dbReference type="Pfam" id="PF13514"/>
    </source>
</evidence>
<gene>
    <name evidence="4" type="ORF">JCM31185_02410</name>
</gene>
<feature type="transmembrane region" description="Helical" evidence="2">
    <location>
        <begin position="417"/>
        <end position="434"/>
    </location>
</feature>
<feature type="coiled-coil region" evidence="1">
    <location>
        <begin position="186"/>
        <end position="237"/>
    </location>
</feature>
<name>A0ABQ5JKP4_9LACO</name>
<evidence type="ECO:0000256" key="1">
    <source>
        <dbReference type="SAM" id="Coils"/>
    </source>
</evidence>
<dbReference type="Proteomes" id="UP001628078">
    <property type="component" value="Unassembled WGS sequence"/>
</dbReference>
<feature type="transmembrane region" description="Helical" evidence="2">
    <location>
        <begin position="390"/>
        <end position="410"/>
    </location>
</feature>
<reference evidence="4 5" key="1">
    <citation type="submission" date="2022-03" db="EMBL/GenBank/DDBJ databases">
        <title>Draft genome sequence of Furfurilactobacillus curtus JCM 31185.</title>
        <authorList>
            <person name="Suzuki S."/>
            <person name="Endo A."/>
            <person name="Kajikawa A."/>
        </authorList>
    </citation>
    <scope>NUCLEOTIDE SEQUENCE [LARGE SCALE GENOMIC DNA]</scope>
    <source>
        <strain evidence="4 5">JCM 31185</strain>
    </source>
</reference>
<sequence length="843" mass="95743">MRLKQAHIDGFGKWQNQDFTFKESLQVIYGLNETGKTTLQRFILGVLFGFASGKRPAEQYLPKNGAGYGGFLIVATDVAPTTTYKIQRTAGKSGGDLVVTNLTLGQIVPSEELNRLLGSVDQAFVQQTLMFDLEDLRLLTATNGSALTSMLQRVGAVGSQHWLTVIDQLAKQSDEIYKSRGRKPALNQALQRYHQLQQELTTATAKYPTFIELQSTINAAEHHLSELVERQKQLRATQGRLQTAQRLWPNYEQYQQLQERTTTKSLQINEQDYTGALSLYANQQQLAAAAAQQVEALQDDSKDPTPELEFFMIHRSEFDQQAAKFDQVNAWINERHFKRQQLQNIKAEQQELDQRNQFSTHKMTPFSESEQATIQQHLASSSSITVTGAAVSWMQGAWPWFVAGAGLFLVSLLISSSLRWLLILIGIALVIYGWRRTQGGVYDSSSRNDDVSLIGQKHGFTHLPVTQWLGIQRDLTRWLALAEQERDLTEAIQHFNDQITHFLGDYDFANKWLSLRPLSASEALTTARHSYQRLATQAISEEAAQRRREQAVAQLAEIQTSQTHIERALTKLLKRLQMPDVSTLKQAYKTQLSDIKTFAQVEAIETQLTPALQQQLAVYGSKTAIDRELAQTNEALESTRTEITEQQQHVADLHAHFEQMGRDQQAPKLQQQVANQRNVVVSLAQNWLVNQLAMQWIDQTLTQASADRLPQIVAQAKQYFADLTLKHYTEIKLSRQQITVINLNGQEFELFELSRGTVEQLYLAIRLAFATIMNDQLRLPLMIDDAFVDFDQPRRKATVQLLERLAHTNQVLYFTADLNMVQDFEANQIIRLISDESKLPYLG</sequence>
<dbReference type="Gene3D" id="3.40.50.300">
    <property type="entry name" value="P-loop containing nucleotide triphosphate hydrolases"/>
    <property type="match status" value="2"/>
</dbReference>
<accession>A0ABQ5JKP4</accession>
<keyword evidence="2" id="KW-1133">Transmembrane helix</keyword>
<feature type="domain" description="YhaN AAA" evidence="3">
    <location>
        <begin position="1"/>
        <end position="206"/>
    </location>
</feature>
<dbReference type="InterPro" id="IPR038734">
    <property type="entry name" value="YhaN_AAA"/>
</dbReference>
<dbReference type="Pfam" id="PF13514">
    <property type="entry name" value="AAA_27"/>
    <property type="match status" value="1"/>
</dbReference>
<evidence type="ECO:0000313" key="5">
    <source>
        <dbReference type="Proteomes" id="UP001628078"/>
    </source>
</evidence>
<dbReference type="PANTHER" id="PTHR41259:SF1">
    <property type="entry name" value="DOUBLE-STRAND BREAK REPAIR RAD50 ATPASE, PUTATIVE-RELATED"/>
    <property type="match status" value="1"/>
</dbReference>
<evidence type="ECO:0000256" key="2">
    <source>
        <dbReference type="SAM" id="Phobius"/>
    </source>
</evidence>
<organism evidence="4 5">
    <name type="scientific">Furfurilactobacillus curtus</name>
    <dbReference type="NCBI Taxonomy" id="1746200"/>
    <lineage>
        <taxon>Bacteria</taxon>
        <taxon>Bacillati</taxon>
        <taxon>Bacillota</taxon>
        <taxon>Bacilli</taxon>
        <taxon>Lactobacillales</taxon>
        <taxon>Lactobacillaceae</taxon>
        <taxon>Furfurilactobacillus</taxon>
    </lineage>
</organism>
<protein>
    <submittedName>
        <fullName evidence="4">Membrane protein</fullName>
    </submittedName>
</protein>
<dbReference type="InterPro" id="IPR027417">
    <property type="entry name" value="P-loop_NTPase"/>
</dbReference>
<dbReference type="SUPFAM" id="SSF52540">
    <property type="entry name" value="P-loop containing nucleoside triphosphate hydrolases"/>
    <property type="match status" value="1"/>
</dbReference>